<keyword evidence="2" id="KW-1185">Reference proteome</keyword>
<dbReference type="EMBL" id="JARBHB010000011">
    <property type="protein sequence ID" value="KAJ8872927.1"/>
    <property type="molecule type" value="Genomic_DNA"/>
</dbReference>
<evidence type="ECO:0000313" key="1">
    <source>
        <dbReference type="EMBL" id="KAJ8872927.1"/>
    </source>
</evidence>
<gene>
    <name evidence="1" type="ORF">PR048_026543</name>
</gene>
<dbReference type="Proteomes" id="UP001159363">
    <property type="component" value="Chromosome 10"/>
</dbReference>
<comment type="caution">
    <text evidence="1">The sequence shown here is derived from an EMBL/GenBank/DDBJ whole genome shotgun (WGS) entry which is preliminary data.</text>
</comment>
<protein>
    <submittedName>
        <fullName evidence="1">Uncharacterized protein</fullName>
    </submittedName>
</protein>
<sequence>MTLAEENVNILADKYRCNPSADNYGLVWDEISNAGGENAIQVDQEIRYARGAASKYKGALEQKRQNEDAEIQELLYQKIEIKKQKEFEMKIKKIKKYVIRFKDL</sequence>
<accession>A0ABQ9GLL5</accession>
<reference evidence="1 2" key="1">
    <citation type="submission" date="2023-02" db="EMBL/GenBank/DDBJ databases">
        <title>LHISI_Scaffold_Assembly.</title>
        <authorList>
            <person name="Stuart O.P."/>
            <person name="Cleave R."/>
            <person name="Magrath M.J.L."/>
            <person name="Mikheyev A.S."/>
        </authorList>
    </citation>
    <scope>NUCLEOTIDE SEQUENCE [LARGE SCALE GENOMIC DNA]</scope>
    <source>
        <strain evidence="1">Daus_M_001</strain>
        <tissue evidence="1">Leg muscle</tissue>
    </source>
</reference>
<name>A0ABQ9GLL5_9NEOP</name>
<proteinExistence type="predicted"/>
<organism evidence="1 2">
    <name type="scientific">Dryococelus australis</name>
    <dbReference type="NCBI Taxonomy" id="614101"/>
    <lineage>
        <taxon>Eukaryota</taxon>
        <taxon>Metazoa</taxon>
        <taxon>Ecdysozoa</taxon>
        <taxon>Arthropoda</taxon>
        <taxon>Hexapoda</taxon>
        <taxon>Insecta</taxon>
        <taxon>Pterygota</taxon>
        <taxon>Neoptera</taxon>
        <taxon>Polyneoptera</taxon>
        <taxon>Phasmatodea</taxon>
        <taxon>Verophasmatodea</taxon>
        <taxon>Anareolatae</taxon>
        <taxon>Phasmatidae</taxon>
        <taxon>Eurycanthinae</taxon>
        <taxon>Dryococelus</taxon>
    </lineage>
</organism>
<evidence type="ECO:0000313" key="2">
    <source>
        <dbReference type="Proteomes" id="UP001159363"/>
    </source>
</evidence>